<gene>
    <name evidence="6" type="ORF">ACFQ0V_00875</name>
</gene>
<evidence type="ECO:0000313" key="7">
    <source>
        <dbReference type="Proteomes" id="UP001596976"/>
    </source>
</evidence>
<dbReference type="PROSITE" id="PS51677">
    <property type="entry name" value="NODB"/>
    <property type="match status" value="1"/>
</dbReference>
<comment type="caution">
    <text evidence="6">The sequence shown here is derived from an EMBL/GenBank/DDBJ whole genome shotgun (WGS) entry which is preliminary data.</text>
</comment>
<feature type="compositionally biased region" description="Pro residues" evidence="2">
    <location>
        <begin position="207"/>
        <end position="221"/>
    </location>
</feature>
<feature type="signal peptide" evidence="3">
    <location>
        <begin position="1"/>
        <end position="26"/>
    </location>
</feature>
<accession>A0ABW3GTX0</accession>
<dbReference type="InterPro" id="IPR051398">
    <property type="entry name" value="Polysacch_Deacetylase"/>
</dbReference>
<dbReference type="PANTHER" id="PTHR34216">
    <property type="match status" value="1"/>
</dbReference>
<dbReference type="Pfam" id="PF01522">
    <property type="entry name" value="Polysacc_deac_1"/>
    <property type="match status" value="1"/>
</dbReference>
<dbReference type="SUPFAM" id="SSF88713">
    <property type="entry name" value="Glycoside hydrolase/deacetylase"/>
    <property type="match status" value="1"/>
</dbReference>
<evidence type="ECO:0000256" key="3">
    <source>
        <dbReference type="SAM" id="SignalP"/>
    </source>
</evidence>
<dbReference type="InterPro" id="IPR011330">
    <property type="entry name" value="Glyco_hydro/deAcase_b/a-brl"/>
</dbReference>
<name>A0ABW3GTX0_9BACL</name>
<feature type="chain" id="PRO_5047147656" evidence="3">
    <location>
        <begin position="27"/>
        <end position="599"/>
    </location>
</feature>
<dbReference type="Pfam" id="PF00395">
    <property type="entry name" value="SLH"/>
    <property type="match status" value="3"/>
</dbReference>
<reference evidence="7" key="1">
    <citation type="journal article" date="2019" name="Int. J. Syst. Evol. Microbiol.">
        <title>The Global Catalogue of Microorganisms (GCM) 10K type strain sequencing project: providing services to taxonomists for standard genome sequencing and annotation.</title>
        <authorList>
            <consortium name="The Broad Institute Genomics Platform"/>
            <consortium name="The Broad Institute Genome Sequencing Center for Infectious Disease"/>
            <person name="Wu L."/>
            <person name="Ma J."/>
        </authorList>
    </citation>
    <scope>NUCLEOTIDE SEQUENCE [LARGE SCALE GENOMIC DNA]</scope>
    <source>
        <strain evidence="7">CCUG 63563</strain>
    </source>
</reference>
<sequence>MKVWKRSIIWLLLFVLIALPMGRAQANGTFTDVPASYEEAVQYMLDKGIQGMSSTEFGVSKTITRGDAAVYLARTLNVWDEEAPEVAFTDIPAHRQDAQIAIRTLHHLGIIQGKTETKYGFSDEMTRGELALLVTKEAAFDLQATTALELPFTDVNERYVEAVRALVEREVTNGVSATKYGTAQSMKRGDFAKMLFVLDGGIIEPSEPTPNPEPAPEPQPEPNGFTLETIEKANGFQWIEGKRLTVLEINEGVTLPVLQETAQGYEVAFGNGTVTLLKESVRIQEGYVPNVTKGKNTVLTKKLTPMRLEAKGKAIGTIQPDMRLVVLGEEGAQYRIQIGGLRAYVDKKDTVKDSGIPVLMYHHMLENAAQSSQKNNRMVIDVRQFEEQMDYLNRHNWTPITLNTFKSWKNGEVNLHKRVVLITFDDGILSTVKYAYPILKQYNYPAVSFLISGKLRQQSAPWDPEGLQNVGLKEMAMTEDIYNFQSHTHYMHVFKKGTREGLLLHSTKEEVYEDVMASKAQIAKGYAGDTSHIIALAYPFGQNTPAAREALKEAEIEFAFTTQPGTVLLGDDPFLLNRQGIAPEHTLKHFEQKLNNKFK</sequence>
<feature type="domain" description="SLH" evidence="4">
    <location>
        <begin position="24"/>
        <end position="86"/>
    </location>
</feature>
<dbReference type="InterPro" id="IPR001119">
    <property type="entry name" value="SLH_dom"/>
</dbReference>
<dbReference type="EMBL" id="JBHTJF010000001">
    <property type="protein sequence ID" value="MFD0942342.1"/>
    <property type="molecule type" value="Genomic_DNA"/>
</dbReference>
<dbReference type="Gene3D" id="3.20.20.370">
    <property type="entry name" value="Glycoside hydrolase/deacetylase"/>
    <property type="match status" value="1"/>
</dbReference>
<evidence type="ECO:0000259" key="5">
    <source>
        <dbReference type="PROSITE" id="PS51677"/>
    </source>
</evidence>
<evidence type="ECO:0000256" key="2">
    <source>
        <dbReference type="SAM" id="MobiDB-lite"/>
    </source>
</evidence>
<evidence type="ECO:0000313" key="6">
    <source>
        <dbReference type="EMBL" id="MFD0942342.1"/>
    </source>
</evidence>
<feature type="domain" description="NodB homology" evidence="5">
    <location>
        <begin position="418"/>
        <end position="599"/>
    </location>
</feature>
<protein>
    <submittedName>
        <fullName evidence="6">S-layer homology domain-containing protein</fullName>
    </submittedName>
</protein>
<dbReference type="Proteomes" id="UP001596976">
    <property type="component" value="Unassembled WGS sequence"/>
</dbReference>
<dbReference type="InterPro" id="IPR002509">
    <property type="entry name" value="NODB_dom"/>
</dbReference>
<keyword evidence="1 3" id="KW-0732">Signal</keyword>
<dbReference type="PROSITE" id="PS51272">
    <property type="entry name" value="SLH"/>
    <property type="match status" value="1"/>
</dbReference>
<organism evidence="6 7">
    <name type="scientific">Savagea faecisuis</name>
    <dbReference type="NCBI Taxonomy" id="1274803"/>
    <lineage>
        <taxon>Bacteria</taxon>
        <taxon>Bacillati</taxon>
        <taxon>Bacillota</taxon>
        <taxon>Bacilli</taxon>
        <taxon>Bacillales</taxon>
        <taxon>Caryophanaceae</taxon>
        <taxon>Savagea</taxon>
    </lineage>
</organism>
<dbReference type="PANTHER" id="PTHR34216:SF13">
    <property type="entry name" value="XYLANASE_CHITIN DEACETYLASE"/>
    <property type="match status" value="1"/>
</dbReference>
<proteinExistence type="predicted"/>
<dbReference type="RefSeq" id="WP_381008772.1">
    <property type="nucleotide sequence ID" value="NZ_JBHTJF010000001.1"/>
</dbReference>
<feature type="region of interest" description="Disordered" evidence="2">
    <location>
        <begin position="203"/>
        <end position="225"/>
    </location>
</feature>
<evidence type="ECO:0000259" key="4">
    <source>
        <dbReference type="PROSITE" id="PS51272"/>
    </source>
</evidence>
<evidence type="ECO:0000256" key="1">
    <source>
        <dbReference type="ARBA" id="ARBA00022729"/>
    </source>
</evidence>
<keyword evidence="7" id="KW-1185">Reference proteome</keyword>